<evidence type="ECO:0000256" key="4">
    <source>
        <dbReference type="ARBA" id="ARBA00022989"/>
    </source>
</evidence>
<dbReference type="InterPro" id="IPR046956">
    <property type="entry name" value="RLP23-like"/>
</dbReference>
<keyword evidence="9" id="KW-1185">Reference proteome</keyword>
<comment type="caution">
    <text evidence="8">The sequence shown here is derived from an EMBL/GenBank/DDBJ whole genome shotgun (WGS) entry which is preliminary data.</text>
</comment>
<keyword evidence="5 7" id="KW-0472">Membrane</keyword>
<proteinExistence type="predicted"/>
<keyword evidence="3" id="KW-0732">Signal</keyword>
<feature type="transmembrane region" description="Helical" evidence="7">
    <location>
        <begin position="106"/>
        <end position="126"/>
    </location>
</feature>
<dbReference type="EMBL" id="LECT01000044">
    <property type="protein sequence ID" value="KLU02527.1"/>
    <property type="molecule type" value="Genomic_DNA"/>
</dbReference>
<keyword evidence="4 7" id="KW-1133">Transmembrane helix</keyword>
<accession>A0A0J1B715</accession>
<evidence type="ECO:0000256" key="5">
    <source>
        <dbReference type="ARBA" id="ARBA00023136"/>
    </source>
</evidence>
<name>A0A0J1B715_RHOIS</name>
<evidence type="ECO:0000313" key="8">
    <source>
        <dbReference type="EMBL" id="KLU02527.1"/>
    </source>
</evidence>
<dbReference type="GO" id="GO:0016020">
    <property type="term" value="C:membrane"/>
    <property type="evidence" value="ECO:0007669"/>
    <property type="project" value="UniProtKB-SubCell"/>
</dbReference>
<dbReference type="STRING" id="595434.RISK_005593"/>
<evidence type="ECO:0000313" key="9">
    <source>
        <dbReference type="Proteomes" id="UP000036367"/>
    </source>
</evidence>
<dbReference type="PATRIC" id="fig|595434.4.peg.5308"/>
<keyword evidence="6" id="KW-0325">Glycoprotein</keyword>
<protein>
    <submittedName>
        <fullName evidence="8">Cellular communication/signal transduction</fullName>
    </submittedName>
</protein>
<evidence type="ECO:0000256" key="2">
    <source>
        <dbReference type="ARBA" id="ARBA00022692"/>
    </source>
</evidence>
<dbReference type="InterPro" id="IPR032675">
    <property type="entry name" value="LRR_dom_sf"/>
</dbReference>
<evidence type="ECO:0000256" key="7">
    <source>
        <dbReference type="SAM" id="Phobius"/>
    </source>
</evidence>
<feature type="transmembrane region" description="Helical" evidence="7">
    <location>
        <begin position="12"/>
        <end position="33"/>
    </location>
</feature>
<keyword evidence="2 7" id="KW-0812">Transmembrane</keyword>
<gene>
    <name evidence="8" type="ORF">RISK_005593</name>
</gene>
<feature type="transmembrane region" description="Helical" evidence="7">
    <location>
        <begin position="147"/>
        <end position="168"/>
    </location>
</feature>
<dbReference type="Proteomes" id="UP000036367">
    <property type="component" value="Unassembled WGS sequence"/>
</dbReference>
<dbReference type="Gene3D" id="3.80.10.10">
    <property type="entry name" value="Ribonuclease Inhibitor"/>
    <property type="match status" value="4"/>
</dbReference>
<dbReference type="SUPFAM" id="SSF52058">
    <property type="entry name" value="L domain-like"/>
    <property type="match status" value="1"/>
</dbReference>
<dbReference type="AlphaFoldDB" id="A0A0J1B715"/>
<dbReference type="PANTHER" id="PTHR48063">
    <property type="entry name" value="LRR RECEPTOR-LIKE KINASE"/>
    <property type="match status" value="1"/>
</dbReference>
<organism evidence="8 9">
    <name type="scientific">Rhodopirellula islandica</name>
    <dbReference type="NCBI Taxonomy" id="595434"/>
    <lineage>
        <taxon>Bacteria</taxon>
        <taxon>Pseudomonadati</taxon>
        <taxon>Planctomycetota</taxon>
        <taxon>Planctomycetia</taxon>
        <taxon>Pirellulales</taxon>
        <taxon>Pirellulaceae</taxon>
        <taxon>Rhodopirellula</taxon>
    </lineage>
</organism>
<evidence type="ECO:0000256" key="3">
    <source>
        <dbReference type="ARBA" id="ARBA00022729"/>
    </source>
</evidence>
<evidence type="ECO:0000256" key="6">
    <source>
        <dbReference type="ARBA" id="ARBA00023180"/>
    </source>
</evidence>
<dbReference type="PANTHER" id="PTHR48063:SF84">
    <property type="entry name" value="LRR RECEPTOR-LIKE SERINE_THREONINE-PROTEIN KINASE FLS2"/>
    <property type="match status" value="1"/>
</dbReference>
<sequence>MDSVSQYRRRTRLTAYAVSSLIGILVVLLNVPWRYTQISESWMGEPFTLVQRVPVLDPDQIVRAGWPWRYQVLIDEGSQGTSAKSKPSNALAAIANHTPQYWSGRALLGDILFASALIYFAFRLWCWRGERIAISEAPERTRRRFDIAVASGCFLLPASLVFSSNWIAKHHLAKIQSLECRGGYQFTFEAPLFLEKRIPIQLHASFLRLRTVELYSPSEKALQTLLGTPTLRSVLVFDGHLHEHSLDPLGDAIELTSLSLNRSPVSEKVCEDIRDCKRLMYLGIEQCNLDSQMAALINQMDKLQHVDLRRNPLSLNAISKPKWASTCRSLILSRPKPGQQGHLNLSQWPNLERLSIRDSIRIYNDATLQLSLTDMPSLETIELDRSQKHSLHAQNLPRFRQIVEPIDLMLLYGREDQLNGLTRFESVHLVNVPNFRRLECHAADLKELRLEDVGRLKEIYLGVYRYDSQGQITAEDSIVAGDDAWLQQIAQTPSLSKVDLAGVQFPPESYERLASLSYLKHLHLQKANLKHSDLDWVFGLNQLQSLAIRDCRISAEWLEKCLVQLPKLRSLHADLSDLDQLTIAENRSLTSLDHFEVSKLNRLELRSLPRLRGSIQIRGEIEDLQLVDLPLLDELLIESPWPRQAKLEGLTKLRYFGGGGPELDDSVIDQMLKFKHLDHLMLAYPNISKERLQALGQYRYLTGLELPGCRVDDDVASHWSKLLRLRVANFDDTQVSSRTLHWLRAIPSLRRLSIARVPLDADAKRIVSSLYQLSSLNLSGVDFPAEDLRRLLTDGNLEALDLAGCSLSEAHLQVLADSETLRRVVLKDCFLEPKQIANLLQINPQLTLDLGVHDQSFFVNFAPPYRTRLIGCRVRRPSFVLPSRRPIPFPGSINSMILEDSSFPDDSSDLSMLESQDNTVQLVSGSQASEDPPEPHQHIVVDLAEFRMQSERAFSTELFRSVNELAANK</sequence>
<comment type="subcellular location">
    <subcellularLocation>
        <location evidence="1">Membrane</location>
    </subcellularLocation>
</comment>
<reference evidence="8" key="1">
    <citation type="submission" date="2015-05" db="EMBL/GenBank/DDBJ databases">
        <title>Permanent draft genome of Rhodopirellula islandicus K833.</title>
        <authorList>
            <person name="Kizina J."/>
            <person name="Richter M."/>
            <person name="Glockner F.O."/>
            <person name="Harder J."/>
        </authorList>
    </citation>
    <scope>NUCLEOTIDE SEQUENCE [LARGE SCALE GENOMIC DNA]</scope>
    <source>
        <strain evidence="8">K833</strain>
    </source>
</reference>
<evidence type="ECO:0000256" key="1">
    <source>
        <dbReference type="ARBA" id="ARBA00004370"/>
    </source>
</evidence>